<accession>A0A0C9TQG6</accession>
<reference evidence="2 3" key="1">
    <citation type="submission" date="2014-06" db="EMBL/GenBank/DDBJ databases">
        <authorList>
            <consortium name="DOE Joint Genome Institute"/>
            <person name="Kuo A."/>
            <person name="Kohler A."/>
            <person name="Nagy L.G."/>
            <person name="Floudas D."/>
            <person name="Copeland A."/>
            <person name="Barry K.W."/>
            <person name="Cichocki N."/>
            <person name="Veneault-Fourrey C."/>
            <person name="LaButti K."/>
            <person name="Lindquist E.A."/>
            <person name="Lipzen A."/>
            <person name="Lundell T."/>
            <person name="Morin E."/>
            <person name="Murat C."/>
            <person name="Sun H."/>
            <person name="Tunlid A."/>
            <person name="Henrissat B."/>
            <person name="Grigoriev I.V."/>
            <person name="Hibbett D.S."/>
            <person name="Martin F."/>
            <person name="Nordberg H.P."/>
            <person name="Cantor M.N."/>
            <person name="Hua S.X."/>
        </authorList>
    </citation>
    <scope>NUCLEOTIDE SEQUENCE [LARGE SCALE GENOMIC DNA]</scope>
    <source>
        <strain evidence="2 3">ATCC 200175</strain>
    </source>
</reference>
<evidence type="ECO:0000313" key="3">
    <source>
        <dbReference type="Proteomes" id="UP000053647"/>
    </source>
</evidence>
<name>A0A0C9TQG6_PAXIN</name>
<dbReference type="OrthoDB" id="2736611at2759"/>
<protein>
    <recommendedName>
        <fullName evidence="1">DUF8190 domain-containing protein</fullName>
    </recommendedName>
</protein>
<evidence type="ECO:0000313" key="2">
    <source>
        <dbReference type="EMBL" id="KIJ12698.1"/>
    </source>
</evidence>
<feature type="domain" description="DUF8190" evidence="1">
    <location>
        <begin position="15"/>
        <end position="51"/>
    </location>
</feature>
<sequence>MSDSEADHGESQLPNMMVMFIAHILAEMRYEDIHCHPTYPQPLTSNSMKEEAVEVLLFCCYSACQPISSAAGRVNLRLNDFKVFHQEFVECWDDWVSNAPRSWTVD</sequence>
<dbReference type="HOGENOM" id="CLU_2224053_0_0_1"/>
<organism evidence="2 3">
    <name type="scientific">Paxillus involutus ATCC 200175</name>
    <dbReference type="NCBI Taxonomy" id="664439"/>
    <lineage>
        <taxon>Eukaryota</taxon>
        <taxon>Fungi</taxon>
        <taxon>Dikarya</taxon>
        <taxon>Basidiomycota</taxon>
        <taxon>Agaricomycotina</taxon>
        <taxon>Agaricomycetes</taxon>
        <taxon>Agaricomycetidae</taxon>
        <taxon>Boletales</taxon>
        <taxon>Paxilineae</taxon>
        <taxon>Paxillaceae</taxon>
        <taxon>Paxillus</taxon>
    </lineage>
</organism>
<proteinExistence type="predicted"/>
<keyword evidence="3" id="KW-1185">Reference proteome</keyword>
<dbReference type="Proteomes" id="UP000053647">
    <property type="component" value="Unassembled WGS sequence"/>
</dbReference>
<dbReference type="AlphaFoldDB" id="A0A0C9TQG6"/>
<dbReference type="InterPro" id="IPR058503">
    <property type="entry name" value="DUF8190"/>
</dbReference>
<gene>
    <name evidence="2" type="ORF">PAXINDRAFT_156819</name>
</gene>
<dbReference type="EMBL" id="KN819360">
    <property type="protein sequence ID" value="KIJ12698.1"/>
    <property type="molecule type" value="Genomic_DNA"/>
</dbReference>
<evidence type="ECO:0000259" key="1">
    <source>
        <dbReference type="Pfam" id="PF26608"/>
    </source>
</evidence>
<reference evidence="3" key="2">
    <citation type="submission" date="2015-01" db="EMBL/GenBank/DDBJ databases">
        <title>Evolutionary Origins and Diversification of the Mycorrhizal Mutualists.</title>
        <authorList>
            <consortium name="DOE Joint Genome Institute"/>
            <consortium name="Mycorrhizal Genomics Consortium"/>
            <person name="Kohler A."/>
            <person name="Kuo A."/>
            <person name="Nagy L.G."/>
            <person name="Floudas D."/>
            <person name="Copeland A."/>
            <person name="Barry K.W."/>
            <person name="Cichocki N."/>
            <person name="Veneault-Fourrey C."/>
            <person name="LaButti K."/>
            <person name="Lindquist E.A."/>
            <person name="Lipzen A."/>
            <person name="Lundell T."/>
            <person name="Morin E."/>
            <person name="Murat C."/>
            <person name="Riley R."/>
            <person name="Ohm R."/>
            <person name="Sun H."/>
            <person name="Tunlid A."/>
            <person name="Henrissat B."/>
            <person name="Grigoriev I.V."/>
            <person name="Hibbett D.S."/>
            <person name="Martin F."/>
        </authorList>
    </citation>
    <scope>NUCLEOTIDE SEQUENCE [LARGE SCALE GENOMIC DNA]</scope>
    <source>
        <strain evidence="3">ATCC 200175</strain>
    </source>
</reference>
<dbReference type="Pfam" id="PF26608">
    <property type="entry name" value="DUF8190"/>
    <property type="match status" value="1"/>
</dbReference>